<dbReference type="Pfam" id="PF13637">
    <property type="entry name" value="Ank_4"/>
    <property type="match status" value="1"/>
</dbReference>
<dbReference type="GO" id="GO:0005737">
    <property type="term" value="C:cytoplasm"/>
    <property type="evidence" value="ECO:0007669"/>
    <property type="project" value="TreeGrafter"/>
</dbReference>
<dbReference type="SUPFAM" id="SSF48403">
    <property type="entry name" value="Ankyrin repeat"/>
    <property type="match status" value="1"/>
</dbReference>
<feature type="repeat" description="ANK" evidence="3">
    <location>
        <begin position="100"/>
        <end position="132"/>
    </location>
</feature>
<feature type="repeat" description="ANK" evidence="3">
    <location>
        <begin position="170"/>
        <end position="201"/>
    </location>
</feature>
<dbReference type="InterPro" id="IPR002110">
    <property type="entry name" value="Ankyrin_rpt"/>
</dbReference>
<evidence type="ECO:0000256" key="1">
    <source>
        <dbReference type="ARBA" id="ARBA00022737"/>
    </source>
</evidence>
<feature type="region of interest" description="Disordered" evidence="4">
    <location>
        <begin position="804"/>
        <end position="828"/>
    </location>
</feature>
<proteinExistence type="predicted"/>
<evidence type="ECO:0000313" key="6">
    <source>
        <dbReference type="Proteomes" id="UP000838412"/>
    </source>
</evidence>
<dbReference type="GO" id="GO:0045087">
    <property type="term" value="P:innate immune response"/>
    <property type="evidence" value="ECO:0007669"/>
    <property type="project" value="TreeGrafter"/>
</dbReference>
<dbReference type="Pfam" id="PF00023">
    <property type="entry name" value="Ank"/>
    <property type="match status" value="1"/>
</dbReference>
<feature type="repeat" description="ANK" evidence="3">
    <location>
        <begin position="276"/>
        <end position="308"/>
    </location>
</feature>
<dbReference type="Proteomes" id="UP000838412">
    <property type="component" value="Chromosome 18"/>
</dbReference>
<dbReference type="PROSITE" id="PS50297">
    <property type="entry name" value="ANK_REP_REGION"/>
    <property type="match status" value="8"/>
</dbReference>
<dbReference type="OrthoDB" id="5986530at2759"/>
<evidence type="ECO:0000256" key="3">
    <source>
        <dbReference type="PROSITE-ProRule" id="PRU00023"/>
    </source>
</evidence>
<dbReference type="InterPro" id="IPR036770">
    <property type="entry name" value="Ankyrin_rpt-contain_sf"/>
</dbReference>
<name>A0A8J9ZCM6_BRALA</name>
<evidence type="ECO:0000313" key="5">
    <source>
        <dbReference type="EMBL" id="CAH1251071.1"/>
    </source>
</evidence>
<dbReference type="PANTHER" id="PTHR23206">
    <property type="entry name" value="MASK PROTEIN"/>
    <property type="match status" value="1"/>
</dbReference>
<feature type="repeat" description="ANK" evidence="3">
    <location>
        <begin position="67"/>
        <end position="99"/>
    </location>
</feature>
<accession>A0A8J9ZCM6</accession>
<sequence length="1226" mass="134395">MSPLHLAADHEKGHHETVSALLTAGADVNVQDSGQRTPLHRAAKKGHHETVSALLTAGADVNVRNSEKRTPLRLAAENGHHEIVSALLTAGADVDARDALQRTPLHLAAVNDHYETVSTLLRAGADVKVLSDTKKNTLLISAARGGDHETVSALLAAGADMNTRLDGLWTPLHLAAENGHHETVSALLTALAGADVNRLDRPQGTTPPEHLAAMRGHHETVTSALLAAGADVLDRGIGGLTVVGTTPLHLAAENGHQETVSALLAADADVNVLDRQQTTPLHLAAREDHPETVSALLAAGADVNAQDWRQWTSLHLAAENGHHETVSALLTAGADVNVQDCVGRNPLHYATEREHSKCVEVLLEHGAVKDIKKDPEFVDLEQMLDTILSRLDETGVRLLMRVWSARTGKRESPGAGVPADLIKDMMKSEYITTGDLVQLEKDMIAAGISFPAVVRDIPGVPDELKYTRTVESAVGPMDGELEIPGFVKLIVPPGVLQQDTLITISTVDVAAILRDPESLNWTSGYPWSLGEDTCPRELLDQVLFSPAVDVNLHGAQLTGDLEMQTWRPPGSEGMECLVLKHHDGEGWTDITASTEHQIYLDKISISVHSFSPVAFVWAPVEAIISVGKTMISALSSRTLNCRFAAHIKPLANDVQFHVVCRDQRVETDEYLPGFTWCGSNAAMFDLFHGDVLDIAVNVHGGQDNISEHMVLNSKQCCDKNGQNVQIMLDRPNRNCVKGNVHVKKVQGTSNRIACQFIFKEEGDTYQRDYKRDNTTEEADSTRTIPTEQVESVRQNLAATGITVTEGDRKKEETSRPHAGPGDIRTDSIVRGSGSKPVVLLINDEYSNSHGGVSTIHRQMANFLASKGAAVVHSIVLGATEDDKDEAAADGVQLIFPTMFKGDERKPILDWLTWDHQTRYPSLPSDVGFIVGHVNITSRAARQIKEQRFSDAKLVQVTHEIPEETSHYQGDEKVMTIGEESDIILDDLQHADVIFSVGPLVYDYYQTKQLKCQHYEFLPKPSDMFSEMQVNYVHTKTKTVLSMGMIMGAESLRGYDIAAKAMHIVIEQLPNTKWRAYGVSPEDFPESKKIIQANVEKGKIHFTPLKNTTQEELSRHMQQAHVVLMPSRAEPFGLVGLEAIAAGVPVLVSDRSGLAWFLKSQDPEFDRLIVEISDDDEEATKTLAKRIIKILKDGDREFQAARRLKEKLLASKYWEDSHSKFLEAFGL</sequence>
<dbReference type="PROSITE" id="PS50088">
    <property type="entry name" value="ANK_REPEAT"/>
    <property type="match status" value="10"/>
</dbReference>
<dbReference type="Pfam" id="PF20706">
    <property type="entry name" value="GT4-conflict"/>
    <property type="match status" value="1"/>
</dbReference>
<dbReference type="Pfam" id="PF12796">
    <property type="entry name" value="Ank_2"/>
    <property type="match status" value="3"/>
</dbReference>
<dbReference type="SMART" id="SM00248">
    <property type="entry name" value="ANK"/>
    <property type="match status" value="11"/>
</dbReference>
<keyword evidence="2 3" id="KW-0040">ANK repeat</keyword>
<feature type="repeat" description="ANK" evidence="3">
    <location>
        <begin position="1"/>
        <end position="33"/>
    </location>
</feature>
<evidence type="ECO:0000256" key="2">
    <source>
        <dbReference type="ARBA" id="ARBA00023043"/>
    </source>
</evidence>
<dbReference type="InterPro" id="IPR051631">
    <property type="entry name" value="Ankyrin-KH/SAM_domain"/>
</dbReference>
<dbReference type="FunFam" id="3.40.50.2000:FF:000190">
    <property type="entry name" value="Uncharacterized protein"/>
    <property type="match status" value="1"/>
</dbReference>
<reference evidence="5" key="1">
    <citation type="submission" date="2022-01" db="EMBL/GenBank/DDBJ databases">
        <authorList>
            <person name="Braso-Vives M."/>
        </authorList>
    </citation>
    <scope>NUCLEOTIDE SEQUENCE</scope>
</reference>
<feature type="repeat" description="ANK" evidence="3">
    <location>
        <begin position="243"/>
        <end position="275"/>
    </location>
</feature>
<dbReference type="EMBL" id="OV696703">
    <property type="protein sequence ID" value="CAH1251071.1"/>
    <property type="molecule type" value="Genomic_DNA"/>
</dbReference>
<keyword evidence="6" id="KW-1185">Reference proteome</keyword>
<feature type="repeat" description="ANK" evidence="3">
    <location>
        <begin position="34"/>
        <end position="66"/>
    </location>
</feature>
<dbReference type="Gene3D" id="3.40.50.2000">
    <property type="entry name" value="Glycogen Phosphorylase B"/>
    <property type="match status" value="1"/>
</dbReference>
<feature type="repeat" description="ANK" evidence="3">
    <location>
        <begin position="309"/>
        <end position="341"/>
    </location>
</feature>
<feature type="repeat" description="ANK" evidence="3">
    <location>
        <begin position="342"/>
        <end position="374"/>
    </location>
</feature>
<organism evidence="5 6">
    <name type="scientific">Branchiostoma lanceolatum</name>
    <name type="common">Common lancelet</name>
    <name type="synonym">Amphioxus lanceolatum</name>
    <dbReference type="NCBI Taxonomy" id="7740"/>
    <lineage>
        <taxon>Eukaryota</taxon>
        <taxon>Metazoa</taxon>
        <taxon>Chordata</taxon>
        <taxon>Cephalochordata</taxon>
        <taxon>Leptocardii</taxon>
        <taxon>Amphioxiformes</taxon>
        <taxon>Branchiostomatidae</taxon>
        <taxon>Branchiostoma</taxon>
    </lineage>
</organism>
<keyword evidence="1" id="KW-0677">Repeat</keyword>
<dbReference type="AlphaFoldDB" id="A0A8J9ZCM6"/>
<dbReference type="PANTHER" id="PTHR23206:SF7">
    <property type="entry name" value="PROTEIN KINASE DOMAIN-CONTAINING PROTEIN"/>
    <property type="match status" value="1"/>
</dbReference>
<feature type="repeat" description="ANK" evidence="3">
    <location>
        <begin position="134"/>
        <end position="166"/>
    </location>
</feature>
<evidence type="ECO:0000256" key="4">
    <source>
        <dbReference type="SAM" id="MobiDB-lite"/>
    </source>
</evidence>
<dbReference type="CDD" id="cd03801">
    <property type="entry name" value="GT4_PimA-like"/>
    <property type="match status" value="1"/>
</dbReference>
<dbReference type="Gene3D" id="1.25.40.20">
    <property type="entry name" value="Ankyrin repeat-containing domain"/>
    <property type="match status" value="5"/>
</dbReference>
<feature type="compositionally biased region" description="Basic and acidic residues" evidence="4">
    <location>
        <begin position="805"/>
        <end position="815"/>
    </location>
</feature>
<dbReference type="PRINTS" id="PR01415">
    <property type="entry name" value="ANKYRIN"/>
</dbReference>
<dbReference type="SUPFAM" id="SSF53756">
    <property type="entry name" value="UDP-Glycosyltransferase/glycogen phosphorylase"/>
    <property type="match status" value="1"/>
</dbReference>
<gene>
    <name evidence="5" type="primary">ANK1</name>
    <name evidence="5" type="ORF">BLAG_LOCUS11570</name>
</gene>
<protein>
    <submittedName>
        <fullName evidence="5">ANK1 protein</fullName>
    </submittedName>
</protein>